<name>A0A238ZUS4_9PSEU</name>
<organism evidence="7 8">
    <name type="scientific">Haloechinothrix alba</name>
    <dbReference type="NCBI Taxonomy" id="664784"/>
    <lineage>
        <taxon>Bacteria</taxon>
        <taxon>Bacillati</taxon>
        <taxon>Actinomycetota</taxon>
        <taxon>Actinomycetes</taxon>
        <taxon>Pseudonocardiales</taxon>
        <taxon>Pseudonocardiaceae</taxon>
        <taxon>Haloechinothrix</taxon>
    </lineage>
</organism>
<feature type="transmembrane region" description="Helical" evidence="5">
    <location>
        <begin position="214"/>
        <end position="233"/>
    </location>
</feature>
<evidence type="ECO:0000256" key="4">
    <source>
        <dbReference type="ARBA" id="ARBA00023136"/>
    </source>
</evidence>
<feature type="transmembrane region" description="Helical" evidence="5">
    <location>
        <begin position="60"/>
        <end position="85"/>
    </location>
</feature>
<accession>A0A238ZUS4</accession>
<evidence type="ECO:0000313" key="7">
    <source>
        <dbReference type="EMBL" id="SNR86534.1"/>
    </source>
</evidence>
<comment type="caution">
    <text evidence="5">Lacks conserved residue(s) required for the propagation of feature annotation.</text>
</comment>
<feature type="region of interest" description="Disordered" evidence="6">
    <location>
        <begin position="882"/>
        <end position="986"/>
    </location>
</feature>
<evidence type="ECO:0000256" key="2">
    <source>
        <dbReference type="ARBA" id="ARBA00022692"/>
    </source>
</evidence>
<dbReference type="Proteomes" id="UP000198348">
    <property type="component" value="Unassembled WGS sequence"/>
</dbReference>
<dbReference type="Pfam" id="PF03699">
    <property type="entry name" value="UPF0182"/>
    <property type="match status" value="1"/>
</dbReference>
<evidence type="ECO:0000256" key="6">
    <source>
        <dbReference type="SAM" id="MobiDB-lite"/>
    </source>
</evidence>
<keyword evidence="1 5" id="KW-1003">Cell membrane</keyword>
<dbReference type="InterPro" id="IPR005372">
    <property type="entry name" value="UPF0182"/>
</dbReference>
<keyword evidence="2 5" id="KW-0812">Transmembrane</keyword>
<feature type="transmembrane region" description="Helical" evidence="5">
    <location>
        <begin position="170"/>
        <end position="193"/>
    </location>
</feature>
<dbReference type="GO" id="GO:0005576">
    <property type="term" value="C:extracellular region"/>
    <property type="evidence" value="ECO:0007669"/>
    <property type="project" value="TreeGrafter"/>
</dbReference>
<comment type="similarity">
    <text evidence="5">Belongs to the UPF0182 family.</text>
</comment>
<feature type="transmembrane region" description="Helical" evidence="5">
    <location>
        <begin position="263"/>
        <end position="282"/>
    </location>
</feature>
<protein>
    <recommendedName>
        <fullName evidence="5">UPF0182 protein SAMN06265360_12515</fullName>
    </recommendedName>
</protein>
<keyword evidence="3 5" id="KW-1133">Transmembrane helix</keyword>
<dbReference type="HAMAP" id="MF_01600">
    <property type="entry name" value="UPF0182"/>
    <property type="match status" value="1"/>
</dbReference>
<evidence type="ECO:0000256" key="3">
    <source>
        <dbReference type="ARBA" id="ARBA00022989"/>
    </source>
</evidence>
<dbReference type="OrthoDB" id="9763654at2"/>
<gene>
    <name evidence="7" type="ORF">SAMN06265360_12515</name>
</gene>
<keyword evidence="8" id="KW-1185">Reference proteome</keyword>
<proteinExistence type="inferred from homology"/>
<feature type="transmembrane region" description="Helical" evidence="5">
    <location>
        <begin position="112"/>
        <end position="131"/>
    </location>
</feature>
<dbReference type="AlphaFoldDB" id="A0A238ZUS4"/>
<dbReference type="RefSeq" id="WP_089303144.1">
    <property type="nucleotide sequence ID" value="NZ_FZNW01000025.1"/>
</dbReference>
<keyword evidence="4 5" id="KW-0472">Membrane</keyword>
<comment type="subcellular location">
    <subcellularLocation>
        <location evidence="5">Cell membrane</location>
        <topology evidence="5">Multi-pass membrane protein</topology>
    </subcellularLocation>
</comment>
<feature type="region of interest" description="Disordered" evidence="6">
    <location>
        <begin position="462"/>
        <end position="481"/>
    </location>
</feature>
<dbReference type="PANTHER" id="PTHR39344">
    <property type="entry name" value="UPF0182 PROTEIN SLL1060"/>
    <property type="match status" value="1"/>
</dbReference>
<dbReference type="NCBIfam" id="NF000825">
    <property type="entry name" value="PRK00068.1"/>
    <property type="match status" value="1"/>
</dbReference>
<evidence type="ECO:0000313" key="8">
    <source>
        <dbReference type="Proteomes" id="UP000198348"/>
    </source>
</evidence>
<dbReference type="EMBL" id="FZNW01000025">
    <property type="protein sequence ID" value="SNR86534.1"/>
    <property type="molecule type" value="Genomic_DNA"/>
</dbReference>
<evidence type="ECO:0000256" key="5">
    <source>
        <dbReference type="HAMAP-Rule" id="MF_01600"/>
    </source>
</evidence>
<reference evidence="7 8" key="1">
    <citation type="submission" date="2017-06" db="EMBL/GenBank/DDBJ databases">
        <authorList>
            <person name="Kim H.J."/>
            <person name="Triplett B.A."/>
        </authorList>
    </citation>
    <scope>NUCLEOTIDE SEQUENCE [LARGE SCALE GENOMIC DNA]</scope>
    <source>
        <strain evidence="7 8">DSM 45207</strain>
    </source>
</reference>
<feature type="compositionally biased region" description="Low complexity" evidence="6">
    <location>
        <begin position="924"/>
        <end position="939"/>
    </location>
</feature>
<feature type="transmembrane region" description="Helical" evidence="5">
    <location>
        <begin position="289"/>
        <end position="309"/>
    </location>
</feature>
<feature type="compositionally biased region" description="Acidic residues" evidence="6">
    <location>
        <begin position="891"/>
        <end position="923"/>
    </location>
</feature>
<evidence type="ECO:0000256" key="1">
    <source>
        <dbReference type="ARBA" id="ARBA00022475"/>
    </source>
</evidence>
<sequence length="986" mass="108774">MATRPPVSMPQLSKRSRFLLILGGLVVLALLAGTRLIDTYVNWLWFGEVEARSVFSTILVTRIAMFFAVAIAVGGIVWLSLYLAYRSRPVFVPVAAEDDPMARYRTTIIGRAMLFGIGISAIIGLIAGATAQADWSMVRLFFGGTEFGQTDPEFGRDIGFYAFSLPFWNWLVSLGLVVSAIAFIAAAVVHYVFGGIRFGGGTGKLGYFSNAAKVQLAITAGIFVLIKAVDYFLDRYDILLSDRNDVFMGATYTDLHAVLPAKLILTSIAVFCALALFAGAVLRNLQLPAIALVLLLLSGVVVGAAWPALLERFSVQPNQIEKEAESIERNMAATRAAYDINDVEYIDYQGTTEADADEVAEEIGTVPNIRLLDPAVLQRTYTQLAGRENFYGFPETLDIDRYQLDGELQDYIVALKEINTDGLAENQQSWINRHMVYTHGNGFVAAPANRIDRAVGGEGSDGGFPLLGTSDTESPEGSGVEVDQPRVYYGELVTDYAILGESGPGEYDTADARDYNYQGEGGVPVDNIFHRSVFSAFYGERNILFTGEIGEGSKIMYKRDPVERVRDIAPWLTVDGDPYPAVIDGQIKWIVDGYTTLDNYPYSQQQPLGEVIEDPITGLERPDQNTINYIRNSVKATVDAYDGTVNLYTNDPDDPVLQAWKNVFPGLVNPEDEISSELREHFRYPSDMFKVQRELLTRYHVESPQQFYSTNMFWDVPPDPTTEEEEEQPPYYILADTPGFEGPTFQLTSPLTPLRRQYLAAWMSVSSDPETYGQMKVLRLPPTDETKQTEGPVQVQNRFDSDPRVAQDRTLFQNPNINVVYGNQLTLPLAGGFLYVEPLYIEQTGENAFPQLARVLVAFGDRVGFKPTLEGAMEQVFGEGLGDVVTSPEEGPTDIDVPEGDSGEEPAEESEGSEEEAPEEEQTEATPDMQQAAADMQAAWQRYQEAQRNDDYAAQGEALAELDQAAQRYEQARSDAGAEGAGQPGG</sequence>
<dbReference type="GO" id="GO:0005886">
    <property type="term" value="C:plasma membrane"/>
    <property type="evidence" value="ECO:0007669"/>
    <property type="project" value="UniProtKB-SubCell"/>
</dbReference>
<dbReference type="PANTHER" id="PTHR39344:SF1">
    <property type="entry name" value="UPF0182 PROTEIN SLL1060"/>
    <property type="match status" value="1"/>
</dbReference>